<gene>
    <name evidence="2" type="ORF">MNBD_GAMMA08-893</name>
</gene>
<dbReference type="AlphaFoldDB" id="A0A3B0X915"/>
<sequence length="149" mass="17311">MPLHSNLNAAYEHNVTEAKQCVGFARNWLETNKGVTFSQVNYAFEIWESIYSYKRLIDGVMLKVDNRINGSRYFPELGDLIIYQKKFFGTGHVAVVKSINKSTNLIGVVEQNYKEQHQSAKQQRKIKFLMKGERCCLQEPHILGWKHCK</sequence>
<feature type="domain" description="Peptidase C51" evidence="1">
    <location>
        <begin position="1"/>
        <end position="138"/>
    </location>
</feature>
<dbReference type="InterPro" id="IPR007921">
    <property type="entry name" value="CHAP_dom"/>
</dbReference>
<dbReference type="PROSITE" id="PS50911">
    <property type="entry name" value="CHAP"/>
    <property type="match status" value="1"/>
</dbReference>
<dbReference type="InterPro" id="IPR038765">
    <property type="entry name" value="Papain-like_cys_pep_sf"/>
</dbReference>
<accession>A0A3B0X915</accession>
<reference evidence="2" key="1">
    <citation type="submission" date="2018-06" db="EMBL/GenBank/DDBJ databases">
        <authorList>
            <person name="Zhirakovskaya E."/>
        </authorList>
    </citation>
    <scope>NUCLEOTIDE SEQUENCE</scope>
</reference>
<dbReference type="EMBL" id="UOFH01000166">
    <property type="protein sequence ID" value="VAW60893.1"/>
    <property type="molecule type" value="Genomic_DNA"/>
</dbReference>
<proteinExistence type="predicted"/>
<protein>
    <recommendedName>
        <fullName evidence="1">Peptidase C51 domain-containing protein</fullName>
    </recommendedName>
</protein>
<dbReference type="InterPro" id="IPR051705">
    <property type="entry name" value="Gsp_Synthetase/Amidase"/>
</dbReference>
<dbReference type="SUPFAM" id="SSF54001">
    <property type="entry name" value="Cysteine proteinases"/>
    <property type="match status" value="1"/>
</dbReference>
<evidence type="ECO:0000313" key="2">
    <source>
        <dbReference type="EMBL" id="VAW60893.1"/>
    </source>
</evidence>
<organism evidence="2">
    <name type="scientific">hydrothermal vent metagenome</name>
    <dbReference type="NCBI Taxonomy" id="652676"/>
    <lineage>
        <taxon>unclassified sequences</taxon>
        <taxon>metagenomes</taxon>
        <taxon>ecological metagenomes</taxon>
    </lineage>
</organism>
<dbReference type="GO" id="GO:0016874">
    <property type="term" value="F:ligase activity"/>
    <property type="evidence" value="ECO:0007669"/>
    <property type="project" value="TreeGrafter"/>
</dbReference>
<dbReference type="Pfam" id="PF05257">
    <property type="entry name" value="CHAP"/>
    <property type="match status" value="1"/>
</dbReference>
<dbReference type="Gene3D" id="3.90.1720.10">
    <property type="entry name" value="endopeptidase domain like (from Nostoc punctiforme)"/>
    <property type="match status" value="1"/>
</dbReference>
<dbReference type="PANTHER" id="PTHR30094">
    <property type="entry name" value="BIFUNCTIONAL GLUTATHIONYLSPERMIDINE SYNTHETASE/AMIDASE-RELATED"/>
    <property type="match status" value="1"/>
</dbReference>
<name>A0A3B0X915_9ZZZZ</name>
<dbReference type="PANTHER" id="PTHR30094:SF0">
    <property type="entry name" value="BIFUNCTIONAL GLUTATHIONYLSPERMIDINE SYNTHETASE_AMIDASE-RELATED"/>
    <property type="match status" value="1"/>
</dbReference>
<evidence type="ECO:0000259" key="1">
    <source>
        <dbReference type="PROSITE" id="PS50911"/>
    </source>
</evidence>